<feature type="transmembrane region" description="Helical" evidence="9">
    <location>
        <begin position="380"/>
        <end position="399"/>
    </location>
</feature>
<evidence type="ECO:0000256" key="8">
    <source>
        <dbReference type="SAM" id="MobiDB-lite"/>
    </source>
</evidence>
<dbReference type="NCBIfam" id="TIGR00879">
    <property type="entry name" value="SP"/>
    <property type="match status" value="1"/>
</dbReference>
<keyword evidence="5 9" id="KW-1133">Transmembrane helix</keyword>
<dbReference type="PROSITE" id="PS00217">
    <property type="entry name" value="SUGAR_TRANSPORT_2"/>
    <property type="match status" value="1"/>
</dbReference>
<dbReference type="PROSITE" id="PS00216">
    <property type="entry name" value="SUGAR_TRANSPORT_1"/>
    <property type="match status" value="1"/>
</dbReference>
<feature type="transmembrane region" description="Helical" evidence="9">
    <location>
        <begin position="411"/>
        <end position="434"/>
    </location>
</feature>
<feature type="transmembrane region" description="Helical" evidence="9">
    <location>
        <begin position="196"/>
        <end position="218"/>
    </location>
</feature>
<feature type="transmembrane region" description="Helical" evidence="9">
    <location>
        <begin position="318"/>
        <end position="340"/>
    </location>
</feature>
<dbReference type="Pfam" id="PF00083">
    <property type="entry name" value="Sugar_tr"/>
    <property type="match status" value="1"/>
</dbReference>
<keyword evidence="12" id="KW-1185">Reference proteome</keyword>
<dbReference type="PANTHER" id="PTHR48022:SF2">
    <property type="entry name" value="PLASTIDIC GLUCOSE TRANSPORTER 4"/>
    <property type="match status" value="1"/>
</dbReference>
<feature type="transmembrane region" description="Helical" evidence="9">
    <location>
        <begin position="481"/>
        <end position="499"/>
    </location>
</feature>
<dbReference type="SUPFAM" id="SSF103473">
    <property type="entry name" value="MFS general substrate transporter"/>
    <property type="match status" value="1"/>
</dbReference>
<feature type="region of interest" description="Disordered" evidence="8">
    <location>
        <begin position="1"/>
        <end position="25"/>
    </location>
</feature>
<evidence type="ECO:0000313" key="12">
    <source>
        <dbReference type="Proteomes" id="UP000738349"/>
    </source>
</evidence>
<organism evidence="11 12">
    <name type="scientific">Dactylonectria macrodidyma</name>
    <dbReference type="NCBI Taxonomy" id="307937"/>
    <lineage>
        <taxon>Eukaryota</taxon>
        <taxon>Fungi</taxon>
        <taxon>Dikarya</taxon>
        <taxon>Ascomycota</taxon>
        <taxon>Pezizomycotina</taxon>
        <taxon>Sordariomycetes</taxon>
        <taxon>Hypocreomycetidae</taxon>
        <taxon>Hypocreales</taxon>
        <taxon>Nectriaceae</taxon>
        <taxon>Dactylonectria</taxon>
    </lineage>
</organism>
<feature type="transmembrane region" description="Helical" evidence="9">
    <location>
        <begin position="352"/>
        <end position="373"/>
    </location>
</feature>
<comment type="subcellular location">
    <subcellularLocation>
        <location evidence="1">Membrane</location>
        <topology evidence="1">Multi-pass membrane protein</topology>
    </subcellularLocation>
</comment>
<dbReference type="Proteomes" id="UP000738349">
    <property type="component" value="Unassembled WGS sequence"/>
</dbReference>
<dbReference type="FunFam" id="1.20.1250.20:FF:000078">
    <property type="entry name" value="MFS maltose transporter, putative"/>
    <property type="match status" value="1"/>
</dbReference>
<dbReference type="EMBL" id="JAGMUV010000004">
    <property type="protein sequence ID" value="KAH7161100.1"/>
    <property type="molecule type" value="Genomic_DNA"/>
</dbReference>
<evidence type="ECO:0000256" key="3">
    <source>
        <dbReference type="ARBA" id="ARBA00022448"/>
    </source>
</evidence>
<feature type="domain" description="Major facilitator superfamily (MFS) profile" evidence="10">
    <location>
        <begin position="60"/>
        <end position="503"/>
    </location>
</feature>
<sequence length="545" mass="60074">MQETVPDKQEPQTEHRDLANAKSASDDVYDEAAANGQCLTGYETLGLWETVKKFKVNSLTCFAMCFSAATDGYQIGINGNIIANPGFVQQFATEASADGTPALASPILSAWGSIMSVGQIIGMTSLPFVSDRFGRKVALYSFWFVIALSVMFESIATRWELWLVGKLLAGVGVGCMQSTIPTYISEVSPTRIRGALLMCYSLWWSLGGFFAPVALQALSETDATNYKVPIYTQWAQVGIMLVVYLVVPESPTWLVSKGKFDQAKKTLSRLHCDVPDYDVNKQLQVLTLSIDHERATAAEQRAEKWYSIFKGTDGYRTLVALWTLLSQQFIGLTLFATYSSYFFQQGGIEDPFKATCITSSISLAAGLCVVYAAERLGRRVLSCGGTTICWVCNIAVGILGVTPKVNATNYLFILFACIWWIGLVANGATGWGFIGEISSQRLRPYTAGFGAAMTCVVGVIMNVLTPYMVNTNQWNWGLKTAWFYVGIGLPFTAAIWFIIPETAGRTSAELDELFERKIKPWRFHKTTTMTQRAVEAGMEKLNENV</sequence>
<evidence type="ECO:0000256" key="5">
    <source>
        <dbReference type="ARBA" id="ARBA00022989"/>
    </source>
</evidence>
<evidence type="ECO:0000256" key="6">
    <source>
        <dbReference type="ARBA" id="ARBA00023136"/>
    </source>
</evidence>
<feature type="compositionally biased region" description="Basic and acidic residues" evidence="8">
    <location>
        <begin position="1"/>
        <end position="19"/>
    </location>
</feature>
<evidence type="ECO:0000256" key="9">
    <source>
        <dbReference type="SAM" id="Phobius"/>
    </source>
</evidence>
<reference evidence="11" key="1">
    <citation type="journal article" date="2021" name="Nat. Commun.">
        <title>Genetic determinants of endophytism in the Arabidopsis root mycobiome.</title>
        <authorList>
            <person name="Mesny F."/>
            <person name="Miyauchi S."/>
            <person name="Thiergart T."/>
            <person name="Pickel B."/>
            <person name="Atanasova L."/>
            <person name="Karlsson M."/>
            <person name="Huettel B."/>
            <person name="Barry K.W."/>
            <person name="Haridas S."/>
            <person name="Chen C."/>
            <person name="Bauer D."/>
            <person name="Andreopoulos W."/>
            <person name="Pangilinan J."/>
            <person name="LaButti K."/>
            <person name="Riley R."/>
            <person name="Lipzen A."/>
            <person name="Clum A."/>
            <person name="Drula E."/>
            <person name="Henrissat B."/>
            <person name="Kohler A."/>
            <person name="Grigoriev I.V."/>
            <person name="Martin F.M."/>
            <person name="Hacquard S."/>
        </authorList>
    </citation>
    <scope>NUCLEOTIDE SEQUENCE</scope>
    <source>
        <strain evidence="11">MPI-CAGE-AT-0147</strain>
    </source>
</reference>
<evidence type="ECO:0000256" key="2">
    <source>
        <dbReference type="ARBA" id="ARBA00010992"/>
    </source>
</evidence>
<dbReference type="AlphaFoldDB" id="A0A9P9FDY5"/>
<dbReference type="Gene3D" id="1.20.1250.20">
    <property type="entry name" value="MFS general substrate transporter like domains"/>
    <property type="match status" value="1"/>
</dbReference>
<gene>
    <name evidence="11" type="ORF">EDB81DRAFT_642867</name>
</gene>
<comment type="similarity">
    <text evidence="2 7">Belongs to the major facilitator superfamily. Sugar transporter (TC 2.A.1.1) family.</text>
</comment>
<comment type="caution">
    <text evidence="11">The sequence shown here is derived from an EMBL/GenBank/DDBJ whole genome shotgun (WGS) entry which is preliminary data.</text>
</comment>
<evidence type="ECO:0000256" key="4">
    <source>
        <dbReference type="ARBA" id="ARBA00022692"/>
    </source>
</evidence>
<dbReference type="InterPro" id="IPR020846">
    <property type="entry name" value="MFS_dom"/>
</dbReference>
<dbReference type="InterPro" id="IPR036259">
    <property type="entry name" value="MFS_trans_sf"/>
</dbReference>
<keyword evidence="4 9" id="KW-0812">Transmembrane</keyword>
<evidence type="ECO:0000313" key="11">
    <source>
        <dbReference type="EMBL" id="KAH7161100.1"/>
    </source>
</evidence>
<proteinExistence type="inferred from homology"/>
<feature type="transmembrane region" description="Helical" evidence="9">
    <location>
        <begin position="137"/>
        <end position="156"/>
    </location>
</feature>
<dbReference type="GO" id="GO:0016020">
    <property type="term" value="C:membrane"/>
    <property type="evidence" value="ECO:0007669"/>
    <property type="project" value="UniProtKB-SubCell"/>
</dbReference>
<feature type="transmembrane region" description="Helical" evidence="9">
    <location>
        <begin position="230"/>
        <end position="247"/>
    </location>
</feature>
<dbReference type="PROSITE" id="PS50850">
    <property type="entry name" value="MFS"/>
    <property type="match status" value="1"/>
</dbReference>
<evidence type="ECO:0000259" key="10">
    <source>
        <dbReference type="PROSITE" id="PS50850"/>
    </source>
</evidence>
<dbReference type="InterPro" id="IPR003663">
    <property type="entry name" value="Sugar/inositol_transpt"/>
</dbReference>
<evidence type="ECO:0000256" key="1">
    <source>
        <dbReference type="ARBA" id="ARBA00004141"/>
    </source>
</evidence>
<feature type="transmembrane region" description="Helical" evidence="9">
    <location>
        <begin position="108"/>
        <end position="130"/>
    </location>
</feature>
<protein>
    <submittedName>
        <fullName evidence="11">Hexose transporter</fullName>
    </submittedName>
</protein>
<keyword evidence="6 9" id="KW-0472">Membrane</keyword>
<dbReference type="OrthoDB" id="2544694at2759"/>
<evidence type="ECO:0000256" key="7">
    <source>
        <dbReference type="RuleBase" id="RU003346"/>
    </source>
</evidence>
<feature type="transmembrane region" description="Helical" evidence="9">
    <location>
        <begin position="162"/>
        <end position="184"/>
    </location>
</feature>
<dbReference type="InterPro" id="IPR050360">
    <property type="entry name" value="MFS_Sugar_Transporters"/>
</dbReference>
<keyword evidence="3 7" id="KW-0813">Transport</keyword>
<accession>A0A9P9FDY5</accession>
<dbReference type="InterPro" id="IPR005828">
    <property type="entry name" value="MFS_sugar_transport-like"/>
</dbReference>
<dbReference type="GO" id="GO:0005351">
    <property type="term" value="F:carbohydrate:proton symporter activity"/>
    <property type="evidence" value="ECO:0007669"/>
    <property type="project" value="TreeGrafter"/>
</dbReference>
<name>A0A9P9FDY5_9HYPO</name>
<feature type="transmembrane region" description="Helical" evidence="9">
    <location>
        <begin position="446"/>
        <end position="469"/>
    </location>
</feature>
<dbReference type="PANTHER" id="PTHR48022">
    <property type="entry name" value="PLASTIDIC GLUCOSE TRANSPORTER 4"/>
    <property type="match status" value="1"/>
</dbReference>
<dbReference type="InterPro" id="IPR005829">
    <property type="entry name" value="Sugar_transporter_CS"/>
</dbReference>